<evidence type="ECO:0000313" key="5">
    <source>
        <dbReference type="Proteomes" id="UP000053319"/>
    </source>
</evidence>
<feature type="compositionally biased region" description="Polar residues" evidence="1">
    <location>
        <begin position="132"/>
        <end position="143"/>
    </location>
</feature>
<feature type="domain" description="B30.2/SPRY" evidence="2">
    <location>
        <begin position="238"/>
        <end position="428"/>
    </location>
</feature>
<dbReference type="PROSITE" id="PS50896">
    <property type="entry name" value="LISH"/>
    <property type="match status" value="1"/>
</dbReference>
<dbReference type="Pfam" id="PF10607">
    <property type="entry name" value="CTLH"/>
    <property type="match status" value="1"/>
</dbReference>
<dbReference type="SMART" id="SM00449">
    <property type="entry name" value="SPRY"/>
    <property type="match status" value="1"/>
</dbReference>
<dbReference type="InterPro" id="IPR001870">
    <property type="entry name" value="B30.2/SPRY"/>
</dbReference>
<proteinExistence type="predicted"/>
<feature type="region of interest" description="Disordered" evidence="1">
    <location>
        <begin position="468"/>
        <end position="487"/>
    </location>
</feature>
<accession>R7SS15</accession>
<dbReference type="InterPro" id="IPR006595">
    <property type="entry name" value="CTLH_C"/>
</dbReference>
<dbReference type="EMBL" id="JH719434">
    <property type="protein sequence ID" value="EJF58545.1"/>
    <property type="molecule type" value="Genomic_DNA"/>
</dbReference>
<dbReference type="InterPro" id="IPR043136">
    <property type="entry name" value="B30.2/SPRY_sf"/>
</dbReference>
<feature type="compositionally biased region" description="Basic and acidic residues" evidence="1">
    <location>
        <begin position="468"/>
        <end position="484"/>
    </location>
</feature>
<reference evidence="4 5" key="1">
    <citation type="journal article" date="2012" name="Science">
        <title>The Paleozoic origin of enzymatic lignin decomposition reconstructed from 31 fungal genomes.</title>
        <authorList>
            <person name="Floudas D."/>
            <person name="Binder M."/>
            <person name="Riley R."/>
            <person name="Barry K."/>
            <person name="Blanchette R.A."/>
            <person name="Henrissat B."/>
            <person name="Martinez A.T."/>
            <person name="Otillar R."/>
            <person name="Spatafora J.W."/>
            <person name="Yadav J.S."/>
            <person name="Aerts A."/>
            <person name="Benoit I."/>
            <person name="Boyd A."/>
            <person name="Carlson A."/>
            <person name="Copeland A."/>
            <person name="Coutinho P.M."/>
            <person name="de Vries R.P."/>
            <person name="Ferreira P."/>
            <person name="Findley K."/>
            <person name="Foster B."/>
            <person name="Gaskell J."/>
            <person name="Glotzer D."/>
            <person name="Gorecki P."/>
            <person name="Heitman J."/>
            <person name="Hesse C."/>
            <person name="Hori C."/>
            <person name="Igarashi K."/>
            <person name="Jurgens J.A."/>
            <person name="Kallen N."/>
            <person name="Kersten P."/>
            <person name="Kohler A."/>
            <person name="Kuees U."/>
            <person name="Kumar T.K.A."/>
            <person name="Kuo A."/>
            <person name="LaButti K."/>
            <person name="Larrondo L.F."/>
            <person name="Lindquist E."/>
            <person name="Ling A."/>
            <person name="Lombard V."/>
            <person name="Lucas S."/>
            <person name="Lundell T."/>
            <person name="Martin R."/>
            <person name="McLaughlin D.J."/>
            <person name="Morgenstern I."/>
            <person name="Morin E."/>
            <person name="Murat C."/>
            <person name="Nagy L.G."/>
            <person name="Nolan M."/>
            <person name="Ohm R.A."/>
            <person name="Patyshakuliyeva A."/>
            <person name="Rokas A."/>
            <person name="Ruiz-Duenas F.J."/>
            <person name="Sabat G."/>
            <person name="Salamov A."/>
            <person name="Samejima M."/>
            <person name="Schmutz J."/>
            <person name="Slot J.C."/>
            <person name="St John F."/>
            <person name="Stenlid J."/>
            <person name="Sun H."/>
            <person name="Sun S."/>
            <person name="Syed K."/>
            <person name="Tsang A."/>
            <person name="Wiebenga A."/>
            <person name="Young D."/>
            <person name="Pisabarro A."/>
            <person name="Eastwood D.C."/>
            <person name="Martin F."/>
            <person name="Cullen D."/>
            <person name="Grigoriev I.V."/>
            <person name="Hibbett D.S."/>
        </authorList>
    </citation>
    <scope>NUCLEOTIDE SEQUENCE [LARGE SCALE GENOMIC DNA]</scope>
    <source>
        <strain evidence="4 5">LYAD-421 SS1</strain>
    </source>
</reference>
<dbReference type="InterPro" id="IPR050618">
    <property type="entry name" value="Ubq-SigPath_Reg"/>
</dbReference>
<dbReference type="RefSeq" id="XP_007368741.1">
    <property type="nucleotide sequence ID" value="XM_007368679.1"/>
</dbReference>
<dbReference type="AlphaFoldDB" id="R7SS15"/>
<dbReference type="OMA" id="YGQQLRM"/>
<dbReference type="Gene3D" id="2.60.120.920">
    <property type="match status" value="1"/>
</dbReference>
<dbReference type="InterPro" id="IPR006594">
    <property type="entry name" value="LisH"/>
</dbReference>
<dbReference type="Pfam" id="PF00622">
    <property type="entry name" value="SPRY"/>
    <property type="match status" value="1"/>
</dbReference>
<gene>
    <name evidence="4" type="ORF">DICSQDRAFT_139317</name>
</gene>
<feature type="compositionally biased region" description="Low complexity" evidence="1">
    <location>
        <begin position="187"/>
        <end position="199"/>
    </location>
</feature>
<dbReference type="InterPro" id="IPR024964">
    <property type="entry name" value="CTLH/CRA"/>
</dbReference>
<dbReference type="SMART" id="SM00668">
    <property type="entry name" value="CTLH"/>
    <property type="match status" value="1"/>
</dbReference>
<feature type="region of interest" description="Disordered" evidence="1">
    <location>
        <begin position="183"/>
        <end position="214"/>
    </location>
</feature>
<protein>
    <submittedName>
        <fullName evidence="4">SPRY-domain-containing protein</fullName>
    </submittedName>
</protein>
<dbReference type="PANTHER" id="PTHR12864">
    <property type="entry name" value="RAN BINDING PROTEIN 9-RELATED"/>
    <property type="match status" value="1"/>
</dbReference>
<dbReference type="PROSITE" id="PS50188">
    <property type="entry name" value="B302_SPRY"/>
    <property type="match status" value="1"/>
</dbReference>
<dbReference type="CDD" id="cd12909">
    <property type="entry name" value="SPRY_RanBP9_10"/>
    <property type="match status" value="1"/>
</dbReference>
<feature type="region of interest" description="Disordered" evidence="1">
    <location>
        <begin position="1"/>
        <end position="167"/>
    </location>
</feature>
<dbReference type="InterPro" id="IPR013320">
    <property type="entry name" value="ConA-like_dom_sf"/>
</dbReference>
<dbReference type="GeneID" id="18835837"/>
<dbReference type="InterPro" id="IPR003877">
    <property type="entry name" value="SPRY_dom"/>
</dbReference>
<dbReference type="HOGENOM" id="CLU_009129_3_0_1"/>
<evidence type="ECO:0000256" key="1">
    <source>
        <dbReference type="SAM" id="MobiDB-lite"/>
    </source>
</evidence>
<evidence type="ECO:0000259" key="2">
    <source>
        <dbReference type="PROSITE" id="PS50188"/>
    </source>
</evidence>
<dbReference type="InterPro" id="IPR035782">
    <property type="entry name" value="SPRY_RanBP9/10"/>
</dbReference>
<dbReference type="SUPFAM" id="SSF49899">
    <property type="entry name" value="Concanavalin A-like lectins/glucanases"/>
    <property type="match status" value="1"/>
</dbReference>
<evidence type="ECO:0000313" key="4">
    <source>
        <dbReference type="EMBL" id="EJF58545.1"/>
    </source>
</evidence>
<dbReference type="SMART" id="SM00757">
    <property type="entry name" value="CRA"/>
    <property type="match status" value="1"/>
</dbReference>
<name>R7SS15_DICSQ</name>
<organism evidence="4 5">
    <name type="scientific">Dichomitus squalens (strain LYAD-421)</name>
    <name type="common">Western red white-rot fungus</name>
    <dbReference type="NCBI Taxonomy" id="732165"/>
    <lineage>
        <taxon>Eukaryota</taxon>
        <taxon>Fungi</taxon>
        <taxon>Dikarya</taxon>
        <taxon>Basidiomycota</taxon>
        <taxon>Agaricomycotina</taxon>
        <taxon>Agaricomycetes</taxon>
        <taxon>Polyporales</taxon>
        <taxon>Polyporaceae</taxon>
        <taxon>Dichomitus</taxon>
    </lineage>
</organism>
<evidence type="ECO:0000259" key="3">
    <source>
        <dbReference type="PROSITE" id="PS50897"/>
    </source>
</evidence>
<dbReference type="OrthoDB" id="25503at2759"/>
<feature type="compositionally biased region" description="Low complexity" evidence="1">
    <location>
        <begin position="62"/>
        <end position="74"/>
    </location>
</feature>
<feature type="region of interest" description="Disordered" evidence="1">
    <location>
        <begin position="639"/>
        <end position="693"/>
    </location>
</feature>
<dbReference type="KEGG" id="dsq:DICSQDRAFT_139317"/>
<dbReference type="InterPro" id="IPR013144">
    <property type="entry name" value="CRA_dom"/>
</dbReference>
<dbReference type="PROSITE" id="PS50897">
    <property type="entry name" value="CTLH"/>
    <property type="match status" value="1"/>
</dbReference>
<feature type="domain" description="CTLH" evidence="3">
    <location>
        <begin position="574"/>
        <end position="633"/>
    </location>
</feature>
<sequence>MSARQSRSASIPIPPSSVTRSLESVIPMSFSPSPAPRMARVPSGGTSVSFNLGRSVPPPMRSASTSYASATMTAVAVPRGRTSGPAQANSPPAFEPRIIGGATSPTPSRDPACNPPYSPSTSPARPRRLSSGIRTQSAVSTSPVAHRVPPPSNVGHPPIHSFPRPAYLDNSSLRDMLHTEPAPSVIANSSRPSSYAASSHDVRAGTSPPPATSYSYFRREVTPAGDSDDESIVATASPPPAVGAVTVLSTNTILMLPTRWSEQDRTPALSVSLDGRDLIFTGPSCMGDRESGAARANHAIPPACGIYYYEVEILHKCPKGPISIGFSAPDVRLSRLPGWEKNSWGYHADDGWAFPGHKDGSPYGPTFDTGDVIGCGIDFSVNRVFYTKNGGFLGTVFENVGKTTEIYPCIGMRQTNESIRANFGDSPFRFAIEEHVRAQRDAVWGNIMSTRVDWSLLGLGPRKTEEERKAEDVKAAAEKEKGVVEDEEESRAPLRKLVLAYLAHHGYARTARAFQRQCAERTAAMANKAPVQPKTELHDDEDVKMAVDDAPAVASNPVPSAAYDLDPDFRFDSELNTRLSITNAIVRGEIDTALSLISEHHVTVLEREQGLVLFRLRCRKFVELVLAAGEALRRVKEAERTVAGTPEPAPPASPAVDGEDVMGTMDGLGAMDVDDPSPEAHPESSMSVSGPIAAPTPSVLSAPTAMSSVPSPVATPVQDMHAALAAAARTSLHTALSYGQTLEADYKSDTRPGVRAHLRRTFGVVAYDDPIAAGGEVAEIAGQAARNALAAEVNQAILESQGRPAHPALETLFRQAGACVTQLGLLGVGSAAFADVRREFIEG</sequence>
<dbReference type="Proteomes" id="UP000053319">
    <property type="component" value="Unassembled WGS sequence"/>
</dbReference>